<dbReference type="OrthoDB" id="1744168at2759"/>
<reference evidence="1" key="1">
    <citation type="submission" date="2018-05" db="EMBL/GenBank/DDBJ databases">
        <title>Draft genome of Mucuna pruriens seed.</title>
        <authorList>
            <person name="Nnadi N.E."/>
            <person name="Vos R."/>
            <person name="Hasami M.H."/>
            <person name="Devisetty U.K."/>
            <person name="Aguiy J.C."/>
        </authorList>
    </citation>
    <scope>NUCLEOTIDE SEQUENCE [LARGE SCALE GENOMIC DNA]</scope>
    <source>
        <strain evidence="1">JCA_2017</strain>
    </source>
</reference>
<organism evidence="1 2">
    <name type="scientific">Mucuna pruriens</name>
    <name type="common">Velvet bean</name>
    <name type="synonym">Dolichos pruriens</name>
    <dbReference type="NCBI Taxonomy" id="157652"/>
    <lineage>
        <taxon>Eukaryota</taxon>
        <taxon>Viridiplantae</taxon>
        <taxon>Streptophyta</taxon>
        <taxon>Embryophyta</taxon>
        <taxon>Tracheophyta</taxon>
        <taxon>Spermatophyta</taxon>
        <taxon>Magnoliopsida</taxon>
        <taxon>eudicotyledons</taxon>
        <taxon>Gunneridae</taxon>
        <taxon>Pentapetalae</taxon>
        <taxon>rosids</taxon>
        <taxon>fabids</taxon>
        <taxon>Fabales</taxon>
        <taxon>Fabaceae</taxon>
        <taxon>Papilionoideae</taxon>
        <taxon>50 kb inversion clade</taxon>
        <taxon>NPAAA clade</taxon>
        <taxon>indigoferoid/millettioid clade</taxon>
        <taxon>Phaseoleae</taxon>
        <taxon>Mucuna</taxon>
    </lineage>
</organism>
<feature type="non-terminal residue" evidence="1">
    <location>
        <position position="1"/>
    </location>
</feature>
<evidence type="ECO:0000313" key="2">
    <source>
        <dbReference type="Proteomes" id="UP000257109"/>
    </source>
</evidence>
<dbReference type="PANTHER" id="PTHR33067:SF15">
    <property type="entry name" value="RNA-DIRECTED DNA POLYMERASE"/>
    <property type="match status" value="1"/>
</dbReference>
<sequence>MKSCCSHSRRWKSISLSFMPSNRFRNMQSSLRNHKLIRGRSASINVMPSSPTSGIIQLENKSITHPLGILEDMLVQDESSTKESTLILGRPFSKIARTKIDMHARTLCMVFGDNMA</sequence>
<dbReference type="PANTHER" id="PTHR33067">
    <property type="entry name" value="RNA-DIRECTED DNA POLYMERASE-RELATED"/>
    <property type="match status" value="1"/>
</dbReference>
<dbReference type="AlphaFoldDB" id="A0A371GIM3"/>
<comment type="caution">
    <text evidence="1">The sequence shown here is derived from an EMBL/GenBank/DDBJ whole genome shotgun (WGS) entry which is preliminary data.</text>
</comment>
<protein>
    <submittedName>
        <fullName evidence="1">Uncharacterized protein</fullName>
    </submittedName>
</protein>
<keyword evidence="2" id="KW-1185">Reference proteome</keyword>
<dbReference type="Proteomes" id="UP000257109">
    <property type="component" value="Unassembled WGS sequence"/>
</dbReference>
<gene>
    <name evidence="1" type="ORF">CR513_27787</name>
</gene>
<proteinExistence type="predicted"/>
<evidence type="ECO:0000313" key="1">
    <source>
        <dbReference type="EMBL" id="RDX90360.1"/>
    </source>
</evidence>
<name>A0A371GIM3_MUCPR</name>
<accession>A0A371GIM3</accession>
<dbReference type="EMBL" id="QJKJ01005420">
    <property type="protein sequence ID" value="RDX90360.1"/>
    <property type="molecule type" value="Genomic_DNA"/>
</dbReference>